<dbReference type="Gene3D" id="3.10.180.10">
    <property type="entry name" value="2,3-Dihydroxybiphenyl 1,2-Dioxygenase, domain 1"/>
    <property type="match status" value="1"/>
</dbReference>
<sequence>MAKILGLGGIFIRCRDVKAYRNWWSEVMGLDMSDWGTFEWEDIKTSRSMFSPFSDDSDYFSPSEHRVMINLQVEDVHELIERARSGGADIIGEIDVNEYGTFGWFIDPEGYKIELWEAPSAPSK</sequence>
<dbReference type="InterPro" id="IPR037523">
    <property type="entry name" value="VOC_core"/>
</dbReference>
<dbReference type="Pfam" id="PF18029">
    <property type="entry name" value="Glyoxalase_6"/>
    <property type="match status" value="1"/>
</dbReference>
<keyword evidence="3" id="KW-1185">Reference proteome</keyword>
<organism evidence="2 3">
    <name type="scientific">Litorimonas taeanensis</name>
    <dbReference type="NCBI Taxonomy" id="568099"/>
    <lineage>
        <taxon>Bacteria</taxon>
        <taxon>Pseudomonadati</taxon>
        <taxon>Pseudomonadota</taxon>
        <taxon>Alphaproteobacteria</taxon>
        <taxon>Maricaulales</taxon>
        <taxon>Robiginitomaculaceae</taxon>
    </lineage>
</organism>
<protein>
    <submittedName>
        <fullName evidence="2">Putative enzyme related to lactoylglutathione lyase</fullName>
    </submittedName>
</protein>
<dbReference type="EMBL" id="RBII01000001">
    <property type="protein sequence ID" value="RKQ71242.1"/>
    <property type="molecule type" value="Genomic_DNA"/>
</dbReference>
<dbReference type="SUPFAM" id="SSF54593">
    <property type="entry name" value="Glyoxalase/Bleomycin resistance protein/Dihydroxybiphenyl dioxygenase"/>
    <property type="match status" value="1"/>
</dbReference>
<dbReference type="RefSeq" id="WP_121099038.1">
    <property type="nucleotide sequence ID" value="NZ_RBII01000001.1"/>
</dbReference>
<accession>A0A420WJY6</accession>
<dbReference type="InterPro" id="IPR052164">
    <property type="entry name" value="Anthracycline_SecMetBiosynth"/>
</dbReference>
<dbReference type="GO" id="GO:0016829">
    <property type="term" value="F:lyase activity"/>
    <property type="evidence" value="ECO:0007669"/>
    <property type="project" value="UniProtKB-KW"/>
</dbReference>
<dbReference type="InterPro" id="IPR029068">
    <property type="entry name" value="Glyas_Bleomycin-R_OHBP_Dase"/>
</dbReference>
<dbReference type="OrthoDB" id="9799428at2"/>
<keyword evidence="2" id="KW-0456">Lyase</keyword>
<name>A0A420WJY6_9PROT</name>
<dbReference type="PANTHER" id="PTHR33993:SF5">
    <property type="entry name" value="GLYOXALASE"/>
    <property type="match status" value="1"/>
</dbReference>
<reference evidence="2 3" key="1">
    <citation type="submission" date="2018-10" db="EMBL/GenBank/DDBJ databases">
        <title>Genomic Encyclopedia of Type Strains, Phase IV (KMG-IV): sequencing the most valuable type-strain genomes for metagenomic binning, comparative biology and taxonomic classification.</title>
        <authorList>
            <person name="Goeker M."/>
        </authorList>
    </citation>
    <scope>NUCLEOTIDE SEQUENCE [LARGE SCALE GENOMIC DNA]</scope>
    <source>
        <strain evidence="2 3">DSM 22008</strain>
    </source>
</reference>
<proteinExistence type="predicted"/>
<evidence type="ECO:0000313" key="3">
    <source>
        <dbReference type="Proteomes" id="UP000282211"/>
    </source>
</evidence>
<dbReference type="InParanoid" id="A0A420WJY6"/>
<dbReference type="PANTHER" id="PTHR33993">
    <property type="entry name" value="GLYOXALASE-RELATED"/>
    <property type="match status" value="1"/>
</dbReference>
<feature type="domain" description="VOC" evidence="1">
    <location>
        <begin position="6"/>
        <end position="118"/>
    </location>
</feature>
<dbReference type="InterPro" id="IPR041581">
    <property type="entry name" value="Glyoxalase_6"/>
</dbReference>
<dbReference type="PROSITE" id="PS51819">
    <property type="entry name" value="VOC"/>
    <property type="match status" value="1"/>
</dbReference>
<evidence type="ECO:0000313" key="2">
    <source>
        <dbReference type="EMBL" id="RKQ71242.1"/>
    </source>
</evidence>
<comment type="caution">
    <text evidence="2">The sequence shown here is derived from an EMBL/GenBank/DDBJ whole genome shotgun (WGS) entry which is preliminary data.</text>
</comment>
<evidence type="ECO:0000259" key="1">
    <source>
        <dbReference type="PROSITE" id="PS51819"/>
    </source>
</evidence>
<gene>
    <name evidence="2" type="ORF">DES40_0555</name>
</gene>
<dbReference type="Proteomes" id="UP000282211">
    <property type="component" value="Unassembled WGS sequence"/>
</dbReference>
<dbReference type="AlphaFoldDB" id="A0A420WJY6"/>